<evidence type="ECO:0000256" key="1">
    <source>
        <dbReference type="SAM" id="Phobius"/>
    </source>
</evidence>
<dbReference type="InterPro" id="IPR025324">
    <property type="entry name" value="DUF4230"/>
</dbReference>
<reference evidence="3" key="1">
    <citation type="submission" date="2011-06" db="EMBL/GenBank/DDBJ databases">
        <title>The complete genome of chromosome of Runella slithyformis DSM 19594.</title>
        <authorList>
            <consortium name="US DOE Joint Genome Institute (JGI-PGF)"/>
            <person name="Lucas S."/>
            <person name="Han J."/>
            <person name="Lapidus A."/>
            <person name="Bruce D."/>
            <person name="Goodwin L."/>
            <person name="Pitluck S."/>
            <person name="Peters L."/>
            <person name="Kyrpides N."/>
            <person name="Mavromatis K."/>
            <person name="Ivanova N."/>
            <person name="Ovchinnikova G."/>
            <person name="Zhang X."/>
            <person name="Misra M."/>
            <person name="Detter J.C."/>
            <person name="Tapia R."/>
            <person name="Han C."/>
            <person name="Land M."/>
            <person name="Hauser L."/>
            <person name="Markowitz V."/>
            <person name="Cheng J.-F."/>
            <person name="Hugenholtz P."/>
            <person name="Woyke T."/>
            <person name="Wu D."/>
            <person name="Tindall B."/>
            <person name="Faehrich R."/>
            <person name="Brambilla E."/>
            <person name="Klenk H.-P."/>
            <person name="Eisen J.A."/>
        </authorList>
    </citation>
    <scope>NUCLEOTIDE SEQUENCE [LARGE SCALE GENOMIC DNA]</scope>
    <source>
        <strain evidence="3">ATCC 29530 / DSM 19594 / LMG 11500 / NCIMB 11436 / LSU 4</strain>
    </source>
</reference>
<dbReference type="Proteomes" id="UP000000493">
    <property type="component" value="Chromosome"/>
</dbReference>
<organism evidence="2 3">
    <name type="scientific">Runella slithyformis (strain ATCC 29530 / DSM 19594 / LMG 11500 / NCIMB 11436 / LSU 4)</name>
    <dbReference type="NCBI Taxonomy" id="761193"/>
    <lineage>
        <taxon>Bacteria</taxon>
        <taxon>Pseudomonadati</taxon>
        <taxon>Bacteroidota</taxon>
        <taxon>Cytophagia</taxon>
        <taxon>Cytophagales</taxon>
        <taxon>Spirosomataceae</taxon>
        <taxon>Runella</taxon>
    </lineage>
</organism>
<dbReference type="AlphaFoldDB" id="A0A7U3ZR61"/>
<keyword evidence="3" id="KW-1185">Reference proteome</keyword>
<gene>
    <name evidence="2" type="ordered locus">Runsl_5562</name>
</gene>
<accession>A0A7U3ZR61</accession>
<evidence type="ECO:0008006" key="4">
    <source>
        <dbReference type="Google" id="ProtNLM"/>
    </source>
</evidence>
<dbReference type="Pfam" id="PF14014">
    <property type="entry name" value="DUF4230"/>
    <property type="match status" value="1"/>
</dbReference>
<keyword evidence="1" id="KW-0472">Membrane</keyword>
<reference evidence="2 3" key="2">
    <citation type="journal article" date="2012" name="Stand. Genomic Sci.">
        <title>Complete genome sequence of the aquatic bacterium Runella slithyformis type strain (LSU 4(T)).</title>
        <authorList>
            <person name="Copeland A."/>
            <person name="Zhang X."/>
            <person name="Misra M."/>
            <person name="Lapidus A."/>
            <person name="Nolan M."/>
            <person name="Lucas S."/>
            <person name="Deshpande S."/>
            <person name="Cheng J.F."/>
            <person name="Tapia R."/>
            <person name="Goodwin L.A."/>
            <person name="Pitluck S."/>
            <person name="Liolios K."/>
            <person name="Pagani I."/>
            <person name="Ivanova N."/>
            <person name="Mikhailova N."/>
            <person name="Pati A."/>
            <person name="Chen A."/>
            <person name="Palaniappan K."/>
            <person name="Land M."/>
            <person name="Hauser L."/>
            <person name="Pan C."/>
            <person name="Jeffries C.D."/>
            <person name="Detter J.C."/>
            <person name="Brambilla E.M."/>
            <person name="Rohde M."/>
            <person name="Djao O.D."/>
            <person name="Goker M."/>
            <person name="Sikorski J."/>
            <person name="Tindall B.J."/>
            <person name="Woyke T."/>
            <person name="Bristow J."/>
            <person name="Eisen J.A."/>
            <person name="Markowitz V."/>
            <person name="Hugenholtz P."/>
            <person name="Kyrpides N.C."/>
            <person name="Klenk H.P."/>
            <person name="Mavromatis K."/>
        </authorList>
    </citation>
    <scope>NUCLEOTIDE SEQUENCE [LARGE SCALE GENOMIC DNA]</scope>
    <source>
        <strain evidence="3">ATCC 29530 / DSM 19594 / LMG 11500 / NCIMB 11436 / LSU 4</strain>
    </source>
</reference>
<keyword evidence="1" id="KW-1133">Transmembrane helix</keyword>
<name>A0A7U3ZR61_RUNSL</name>
<evidence type="ECO:0000313" key="3">
    <source>
        <dbReference type="Proteomes" id="UP000000493"/>
    </source>
</evidence>
<protein>
    <recommendedName>
        <fullName evidence="4">DUF4230 domain-containing protein</fullName>
    </recommendedName>
</protein>
<dbReference type="KEGG" id="rsi:Runsl_5562"/>
<proteinExistence type="predicted"/>
<sequence>MGLSSLIFFILTLGLGGSLGFGIFYVLTQKLNTNKQLVHSSTILLERIEKVFKVVMAEGYFTEIFDYKDDKTYWYLIKNSKKALIIAKAKVLVGFDFAKMRYRIDEKTNKMVIEYFPEPEVLSIDTDYKFYDIENGIWNRFNHEDYTNLLVDAKQAMNEKALTGDLPRIANNQVQFMMYQLAASMGWNVDMQLPPANQQKLEEFKSYEEVKAEVKELGEGSVGKL</sequence>
<dbReference type="EMBL" id="CP002859">
    <property type="protein sequence ID" value="AEI51852.1"/>
    <property type="molecule type" value="Genomic_DNA"/>
</dbReference>
<feature type="transmembrane region" description="Helical" evidence="1">
    <location>
        <begin position="6"/>
        <end position="27"/>
    </location>
</feature>
<evidence type="ECO:0000313" key="2">
    <source>
        <dbReference type="EMBL" id="AEI51852.1"/>
    </source>
</evidence>
<keyword evidence="1" id="KW-0812">Transmembrane</keyword>
<dbReference type="RefSeq" id="WP_013931118.1">
    <property type="nucleotide sequence ID" value="NC_015703.1"/>
</dbReference>